<sequence>MHGTTIWDLEQNIFRKMKVIYCILRGIVKAYDLLGVFINQRGVYENWGAGLMYLKTTETEKCLQKRFRAQKEDLGVIENFADGIAVLAALRYFKKIAYLKAVPKQDYRLFVAPTLSSDELFFYSVAEMFCERFIAGSRPRYEYDIFALSSLRVNYTFNNVPAFDDTFNCGRRPRCMVLPSEWPQDKLDMAAEVL</sequence>
<accession>A0A2R5L7S5</accession>
<dbReference type="PROSITE" id="PS51885">
    <property type="entry name" value="NEPRILYSIN"/>
    <property type="match status" value="1"/>
</dbReference>
<dbReference type="InterPro" id="IPR018497">
    <property type="entry name" value="Peptidase_M13_C"/>
</dbReference>
<dbReference type="GO" id="GO:0006508">
    <property type="term" value="P:proteolysis"/>
    <property type="evidence" value="ECO:0007669"/>
    <property type="project" value="InterPro"/>
</dbReference>
<dbReference type="SUPFAM" id="SSF55486">
    <property type="entry name" value="Metalloproteases ('zincins'), catalytic domain"/>
    <property type="match status" value="1"/>
</dbReference>
<dbReference type="InterPro" id="IPR000718">
    <property type="entry name" value="Peptidase_M13"/>
</dbReference>
<feature type="domain" description="Peptidase M13 C-terminal" evidence="1">
    <location>
        <begin position="62"/>
        <end position="171"/>
    </location>
</feature>
<name>A0A2R5L7S5_9ACAR</name>
<reference evidence="2" key="1">
    <citation type="submission" date="2018-03" db="EMBL/GenBank/DDBJ databases">
        <title>The relapsing fever spirochete Borrelia turicatae persists in the highly oxidative environment of its soft-bodied tick vector.</title>
        <authorList>
            <person name="Bourret T.J."/>
            <person name="Boyle W.K."/>
            <person name="Valenzuela J.G."/>
            <person name="Oliveira F."/>
            <person name="Lopez J.E."/>
        </authorList>
    </citation>
    <scope>NUCLEOTIDE SEQUENCE</scope>
    <source>
        <strain evidence="2">Kansas strain/isolate</strain>
        <tissue evidence="2">Salivary glands</tissue>
    </source>
</reference>
<evidence type="ECO:0000313" key="2">
    <source>
        <dbReference type="EMBL" id="MBY05553.1"/>
    </source>
</evidence>
<dbReference type="GO" id="GO:0004222">
    <property type="term" value="F:metalloendopeptidase activity"/>
    <property type="evidence" value="ECO:0007669"/>
    <property type="project" value="InterPro"/>
</dbReference>
<dbReference type="EMBL" id="GGLE01001427">
    <property type="protein sequence ID" value="MBY05553.1"/>
    <property type="molecule type" value="Transcribed_RNA"/>
</dbReference>
<dbReference type="Gene3D" id="3.40.390.10">
    <property type="entry name" value="Collagenase (Catalytic Domain)"/>
    <property type="match status" value="1"/>
</dbReference>
<protein>
    <submittedName>
        <fullName evidence="2">Putative m13 family peptidase</fullName>
    </submittedName>
</protein>
<dbReference type="Pfam" id="PF01431">
    <property type="entry name" value="Peptidase_M13"/>
    <property type="match status" value="1"/>
</dbReference>
<organism evidence="2">
    <name type="scientific">Ornithodoros turicata</name>
    <dbReference type="NCBI Taxonomy" id="34597"/>
    <lineage>
        <taxon>Eukaryota</taxon>
        <taxon>Metazoa</taxon>
        <taxon>Ecdysozoa</taxon>
        <taxon>Arthropoda</taxon>
        <taxon>Chelicerata</taxon>
        <taxon>Arachnida</taxon>
        <taxon>Acari</taxon>
        <taxon>Parasitiformes</taxon>
        <taxon>Ixodida</taxon>
        <taxon>Ixodoidea</taxon>
        <taxon>Argasidae</taxon>
        <taxon>Ornithodorinae</taxon>
        <taxon>Ornithodoros</taxon>
    </lineage>
</organism>
<proteinExistence type="predicted"/>
<evidence type="ECO:0000259" key="1">
    <source>
        <dbReference type="Pfam" id="PF01431"/>
    </source>
</evidence>
<dbReference type="AlphaFoldDB" id="A0A2R5L7S5"/>
<dbReference type="InterPro" id="IPR024079">
    <property type="entry name" value="MetalloPept_cat_dom_sf"/>
</dbReference>